<dbReference type="eggNOG" id="KOG1211">
    <property type="taxonomic scope" value="Eukaryota"/>
</dbReference>
<dbReference type="STRING" id="71139.A0A059ANT4"/>
<accession>A0A059ANT4</accession>
<name>A0A059ANT4_EUCGR</name>
<feature type="chain" id="PRO_5001572560" description="Amidase domain-containing protein" evidence="1">
    <location>
        <begin position="24"/>
        <end position="526"/>
    </location>
</feature>
<dbReference type="SUPFAM" id="SSF75304">
    <property type="entry name" value="Amidase signature (AS) enzymes"/>
    <property type="match status" value="1"/>
</dbReference>
<dbReference type="InterPro" id="IPR036928">
    <property type="entry name" value="AS_sf"/>
</dbReference>
<feature type="signal peptide" evidence="1">
    <location>
        <begin position="1"/>
        <end position="23"/>
    </location>
</feature>
<dbReference type="Gene3D" id="3.90.1300.10">
    <property type="entry name" value="Amidase signature (AS) domain"/>
    <property type="match status" value="1"/>
</dbReference>
<dbReference type="OMA" id="VEMIHGE"/>
<dbReference type="AlphaFoldDB" id="A0A059ANT4"/>
<keyword evidence="1" id="KW-0732">Signal</keyword>
<reference evidence="3" key="1">
    <citation type="submission" date="2013-07" db="EMBL/GenBank/DDBJ databases">
        <title>The genome of Eucalyptus grandis.</title>
        <authorList>
            <person name="Schmutz J."/>
            <person name="Hayes R."/>
            <person name="Myburg A."/>
            <person name="Tuskan G."/>
            <person name="Grattapaglia D."/>
            <person name="Rokhsar D.S."/>
        </authorList>
    </citation>
    <scope>NUCLEOTIDE SEQUENCE</scope>
    <source>
        <tissue evidence="3">Leaf extractions</tissue>
    </source>
</reference>
<evidence type="ECO:0000256" key="1">
    <source>
        <dbReference type="SAM" id="SignalP"/>
    </source>
</evidence>
<dbReference type="PANTHER" id="PTHR42678">
    <property type="entry name" value="AMIDASE"/>
    <property type="match status" value="1"/>
</dbReference>
<dbReference type="Pfam" id="PF01425">
    <property type="entry name" value="Amidase"/>
    <property type="match status" value="1"/>
</dbReference>
<proteinExistence type="predicted"/>
<evidence type="ECO:0000313" key="3">
    <source>
        <dbReference type="EMBL" id="KCW55483.1"/>
    </source>
</evidence>
<dbReference type="KEGG" id="egr:108953906"/>
<dbReference type="InParanoid" id="A0A059ANT4"/>
<dbReference type="EMBL" id="KK198761">
    <property type="protein sequence ID" value="KCW55483.1"/>
    <property type="molecule type" value="Genomic_DNA"/>
</dbReference>
<dbReference type="InterPro" id="IPR023631">
    <property type="entry name" value="Amidase_dom"/>
</dbReference>
<dbReference type="Gramene" id="KCW55483">
    <property type="protein sequence ID" value="KCW55483"/>
    <property type="gene ID" value="EUGRSUZ_I01381"/>
</dbReference>
<dbReference type="OrthoDB" id="566138at2759"/>
<sequence>MTSLFSLSLALLSLSFLTTAVAASEFTFHEATIESIHLAFAQNRLTSRQLVDFYLDRIQTLNPSLRCVLEVNPNALAQADEADRLRAAAAGGNGTLGDLHGIPVLLKDSIGTDDKMNTTAGSYALLGARVPRDAFVVERLRSAGAVILGKASMSERYSLRSPQMPRGWCARGGQGVNPYVKSVNPCGSSTGSAIAVAANMVTVSLGTETDSSIICPADHNSVVGFKPTVGLTSRAGVMLISPSQDSIGPMSRTVSDAVHVLDAIVGFDPRDEATEEAAKFIPMGSYKQFLREDGLNGKRLGIVRHPFSDYKGSTAASIFDQHLMTFGSKGATLVDNLEIENIDIILKPSRNGEMTVLRAQFKHYINEYLGGLSNSPVKSLAEVIAFNSNNPDLEKMEKYNQDGLIAAQMTSILDDDVVKAQHRMTKLSEEGFEKLMKENELDAMVTLGSNAATIPAFGGYPVLTVPAGYDDNGMPFGICFGGLKGSEAKLIEIAYSFELATRMRKPPLSFSTEFHYPYYEQSYGTM</sequence>
<feature type="domain" description="Amidase" evidence="2">
    <location>
        <begin position="50"/>
        <end position="490"/>
    </location>
</feature>
<gene>
    <name evidence="3" type="ORF">EUGRSUZ_I01381</name>
</gene>
<organism evidence="3">
    <name type="scientific">Eucalyptus grandis</name>
    <name type="common">Flooded gum</name>
    <dbReference type="NCBI Taxonomy" id="71139"/>
    <lineage>
        <taxon>Eukaryota</taxon>
        <taxon>Viridiplantae</taxon>
        <taxon>Streptophyta</taxon>
        <taxon>Embryophyta</taxon>
        <taxon>Tracheophyta</taxon>
        <taxon>Spermatophyta</taxon>
        <taxon>Magnoliopsida</taxon>
        <taxon>eudicotyledons</taxon>
        <taxon>Gunneridae</taxon>
        <taxon>Pentapetalae</taxon>
        <taxon>rosids</taxon>
        <taxon>malvids</taxon>
        <taxon>Myrtales</taxon>
        <taxon>Myrtaceae</taxon>
        <taxon>Myrtoideae</taxon>
        <taxon>Eucalypteae</taxon>
        <taxon>Eucalyptus</taxon>
    </lineage>
</organism>
<dbReference type="PANTHER" id="PTHR42678:SF25">
    <property type="entry name" value="AMIDASE C869.01"/>
    <property type="match status" value="1"/>
</dbReference>
<protein>
    <recommendedName>
        <fullName evidence="2">Amidase domain-containing protein</fullName>
    </recommendedName>
</protein>
<evidence type="ECO:0000259" key="2">
    <source>
        <dbReference type="Pfam" id="PF01425"/>
    </source>
</evidence>